<accession>A0A8S9ZS04</accession>
<protein>
    <recommendedName>
        <fullName evidence="12">Innexin</fullName>
    </recommendedName>
</protein>
<dbReference type="Proteomes" id="UP000605970">
    <property type="component" value="Unassembled WGS sequence"/>
</dbReference>
<keyword evidence="11 12" id="KW-0407">Ion channel</keyword>
<evidence type="ECO:0000256" key="2">
    <source>
        <dbReference type="ARBA" id="ARBA00004651"/>
    </source>
</evidence>
<dbReference type="PRINTS" id="PR01262">
    <property type="entry name" value="INNEXIN"/>
</dbReference>
<evidence type="ECO:0000256" key="11">
    <source>
        <dbReference type="ARBA" id="ARBA00023303"/>
    </source>
</evidence>
<dbReference type="EMBL" id="JABEBT010000034">
    <property type="protein sequence ID" value="KAF7636046.1"/>
    <property type="molecule type" value="Genomic_DNA"/>
</dbReference>
<evidence type="ECO:0000313" key="13">
    <source>
        <dbReference type="EMBL" id="KAF7636046.1"/>
    </source>
</evidence>
<name>A0A8S9ZS04_9BILA</name>
<dbReference type="GO" id="GO:0005243">
    <property type="term" value="F:gap junction channel activity"/>
    <property type="evidence" value="ECO:0007669"/>
    <property type="project" value="TreeGrafter"/>
</dbReference>
<evidence type="ECO:0000256" key="5">
    <source>
        <dbReference type="ARBA" id="ARBA00022692"/>
    </source>
</evidence>
<evidence type="ECO:0000256" key="10">
    <source>
        <dbReference type="ARBA" id="ARBA00023136"/>
    </source>
</evidence>
<keyword evidence="8 12" id="KW-1133">Transmembrane helix</keyword>
<dbReference type="Pfam" id="PF00876">
    <property type="entry name" value="Innexin"/>
    <property type="match status" value="1"/>
</dbReference>
<evidence type="ECO:0000313" key="14">
    <source>
        <dbReference type="Proteomes" id="UP000605970"/>
    </source>
</evidence>
<dbReference type="PROSITE" id="PS51013">
    <property type="entry name" value="PANNEXIN"/>
    <property type="match status" value="1"/>
</dbReference>
<dbReference type="OrthoDB" id="5867527at2759"/>
<comment type="caution">
    <text evidence="12">Lacks conserved residue(s) required for the propagation of feature annotation.</text>
</comment>
<keyword evidence="7" id="KW-0965">Cell junction</keyword>
<evidence type="ECO:0000256" key="4">
    <source>
        <dbReference type="ARBA" id="ARBA00022475"/>
    </source>
</evidence>
<dbReference type="AlphaFoldDB" id="A0A8S9ZS04"/>
<keyword evidence="9 12" id="KW-0406">Ion transport</keyword>
<dbReference type="GO" id="GO:0005886">
    <property type="term" value="C:plasma membrane"/>
    <property type="evidence" value="ECO:0007669"/>
    <property type="project" value="UniProtKB-SubCell"/>
</dbReference>
<gene>
    <name evidence="12" type="primary">inx</name>
    <name evidence="13" type="ORF">Mgra_00004495</name>
</gene>
<comment type="similarity">
    <text evidence="12">Belongs to the pannexin family.</text>
</comment>
<keyword evidence="10 12" id="KW-0472">Membrane</keyword>
<keyword evidence="4" id="KW-1003">Cell membrane</keyword>
<reference evidence="13" key="1">
    <citation type="journal article" date="2020" name="Ecol. Evol.">
        <title>Genome structure and content of the rice root-knot nematode (Meloidogyne graminicola).</title>
        <authorList>
            <person name="Phan N.T."/>
            <person name="Danchin E.G.J."/>
            <person name="Klopp C."/>
            <person name="Perfus-Barbeoch L."/>
            <person name="Kozlowski D.K."/>
            <person name="Koutsovoulos G.D."/>
            <person name="Lopez-Roques C."/>
            <person name="Bouchez O."/>
            <person name="Zahm M."/>
            <person name="Besnard G."/>
            <person name="Bellafiore S."/>
        </authorList>
    </citation>
    <scope>NUCLEOTIDE SEQUENCE</scope>
    <source>
        <strain evidence="13">VN-18</strain>
    </source>
</reference>
<comment type="function">
    <text evidence="12">Structural component of the gap junctions.</text>
</comment>
<keyword evidence="3 12" id="KW-0813">Transport</keyword>
<evidence type="ECO:0000256" key="7">
    <source>
        <dbReference type="ARBA" id="ARBA00022949"/>
    </source>
</evidence>
<dbReference type="GO" id="GO:0034220">
    <property type="term" value="P:monoatomic ion transmembrane transport"/>
    <property type="evidence" value="ECO:0007669"/>
    <property type="project" value="UniProtKB-KW"/>
</dbReference>
<feature type="transmembrane region" description="Helical" evidence="12">
    <location>
        <begin position="20"/>
        <end position="41"/>
    </location>
</feature>
<evidence type="ECO:0000256" key="6">
    <source>
        <dbReference type="ARBA" id="ARBA00022868"/>
    </source>
</evidence>
<evidence type="ECO:0000256" key="8">
    <source>
        <dbReference type="ARBA" id="ARBA00022989"/>
    </source>
</evidence>
<keyword evidence="6" id="KW-0303">Gap junction</keyword>
<evidence type="ECO:0000256" key="3">
    <source>
        <dbReference type="ARBA" id="ARBA00022448"/>
    </source>
</evidence>
<dbReference type="PANTHER" id="PTHR11893">
    <property type="entry name" value="INNEXIN"/>
    <property type="match status" value="1"/>
</dbReference>
<sequence>MDNKLTQLISKVKKEYDDDCIDRCIYATTVYIIGFFAVLIMAKQYVGDPLQCWLPAEYSGAWESYIENYCFVENTYFIPQNQSNKIFSPENKQFRRQNQLRYYQWIPYILALQAFLCFAPKMIFKILSSFNELRINDLAKITYRETKKCLEDENKSKKIVQYLIAHTNVREQSLFNCYLTIIYLFMKSLMFFSIIIQMALINIFLGTWDPFWGFNILWQIVINKADWRDNGFFPRVTFCDLQTRDIGQYRDHTVQCVLMINMLYFLFLKNKIFQKVC</sequence>
<proteinExistence type="inferred from homology"/>
<dbReference type="GO" id="GO:0005921">
    <property type="term" value="C:gap junction"/>
    <property type="evidence" value="ECO:0007669"/>
    <property type="project" value="UniProtKB-SubCell"/>
</dbReference>
<dbReference type="InterPro" id="IPR000990">
    <property type="entry name" value="Innexin"/>
</dbReference>
<comment type="subcellular location">
    <subcellularLocation>
        <location evidence="1">Cell junction</location>
        <location evidence="1">Gap junction</location>
    </subcellularLocation>
    <subcellularLocation>
        <location evidence="2 12">Cell membrane</location>
        <topology evidence="2 12">Multi-pass membrane protein</topology>
    </subcellularLocation>
</comment>
<keyword evidence="5 12" id="KW-0812">Transmembrane</keyword>
<keyword evidence="14" id="KW-1185">Reference proteome</keyword>
<comment type="caution">
    <text evidence="13">The sequence shown here is derived from an EMBL/GenBank/DDBJ whole genome shotgun (WGS) entry which is preliminary data.</text>
</comment>
<organism evidence="13 14">
    <name type="scientific">Meloidogyne graminicola</name>
    <dbReference type="NCBI Taxonomy" id="189291"/>
    <lineage>
        <taxon>Eukaryota</taxon>
        <taxon>Metazoa</taxon>
        <taxon>Ecdysozoa</taxon>
        <taxon>Nematoda</taxon>
        <taxon>Chromadorea</taxon>
        <taxon>Rhabditida</taxon>
        <taxon>Tylenchina</taxon>
        <taxon>Tylenchomorpha</taxon>
        <taxon>Tylenchoidea</taxon>
        <taxon>Meloidogynidae</taxon>
        <taxon>Meloidogyninae</taxon>
        <taxon>Meloidogyne</taxon>
    </lineage>
</organism>
<dbReference type="PANTHER" id="PTHR11893:SF36">
    <property type="entry name" value="INNEXIN-5"/>
    <property type="match status" value="1"/>
</dbReference>
<evidence type="ECO:0000256" key="1">
    <source>
        <dbReference type="ARBA" id="ARBA00004610"/>
    </source>
</evidence>
<evidence type="ECO:0000256" key="12">
    <source>
        <dbReference type="RuleBase" id="RU010713"/>
    </source>
</evidence>
<evidence type="ECO:0000256" key="9">
    <source>
        <dbReference type="ARBA" id="ARBA00023065"/>
    </source>
</evidence>
<feature type="transmembrane region" description="Helical" evidence="12">
    <location>
        <begin position="105"/>
        <end position="124"/>
    </location>
</feature>